<dbReference type="Pfam" id="PF08281">
    <property type="entry name" value="Sigma70_r4_2"/>
    <property type="match status" value="1"/>
</dbReference>
<evidence type="ECO:0000256" key="4">
    <source>
        <dbReference type="ARBA" id="ARBA00023163"/>
    </source>
</evidence>
<dbReference type="RefSeq" id="WP_189768258.1">
    <property type="nucleotide sequence ID" value="NZ_BNCK01000002.1"/>
</dbReference>
<accession>A0A919BE11</accession>
<dbReference type="InterPro" id="IPR013249">
    <property type="entry name" value="RNA_pol_sigma70_r4_t2"/>
</dbReference>
<sequence>MSIAFSNSADFYHAHHTWLYQLLTAKLKCHAQAADVAHDAFVQLLSKPVTFDSHIKAKGYLKRVANGICIDQWRRQQVEQAYLSALQTHACHTVISEEAKLLMLTSLIKISDVLYALPEKLCKTFLMAQFDGLTYKQIALQLKVTERSIKNYMAQVLTAIAIAFDDESF</sequence>
<organism evidence="7 8">
    <name type="scientific">Thalassotalea marina</name>
    <dbReference type="NCBI Taxonomy" id="1673741"/>
    <lineage>
        <taxon>Bacteria</taxon>
        <taxon>Pseudomonadati</taxon>
        <taxon>Pseudomonadota</taxon>
        <taxon>Gammaproteobacteria</taxon>
        <taxon>Alteromonadales</taxon>
        <taxon>Colwelliaceae</taxon>
        <taxon>Thalassotalea</taxon>
    </lineage>
</organism>
<evidence type="ECO:0000313" key="8">
    <source>
        <dbReference type="Proteomes" id="UP000623842"/>
    </source>
</evidence>
<dbReference type="GO" id="GO:0006352">
    <property type="term" value="P:DNA-templated transcription initiation"/>
    <property type="evidence" value="ECO:0007669"/>
    <property type="project" value="InterPro"/>
</dbReference>
<dbReference type="InterPro" id="IPR013324">
    <property type="entry name" value="RNA_pol_sigma_r3/r4-like"/>
</dbReference>
<dbReference type="InterPro" id="IPR007627">
    <property type="entry name" value="RNA_pol_sigma70_r2"/>
</dbReference>
<dbReference type="Proteomes" id="UP000623842">
    <property type="component" value="Unassembled WGS sequence"/>
</dbReference>
<keyword evidence="4" id="KW-0804">Transcription</keyword>
<comment type="caution">
    <text evidence="7">The sequence shown here is derived from an EMBL/GenBank/DDBJ whole genome shotgun (WGS) entry which is preliminary data.</text>
</comment>
<name>A0A919BE11_9GAMM</name>
<dbReference type="PANTHER" id="PTHR43133:SF63">
    <property type="entry name" value="RNA POLYMERASE SIGMA FACTOR FECI-RELATED"/>
    <property type="match status" value="1"/>
</dbReference>
<dbReference type="InterPro" id="IPR014284">
    <property type="entry name" value="RNA_pol_sigma-70_dom"/>
</dbReference>
<keyword evidence="2" id="KW-0805">Transcription regulation</keyword>
<reference evidence="7" key="1">
    <citation type="journal article" date="2014" name="Int. J. Syst. Evol. Microbiol.">
        <title>Complete genome sequence of Corynebacterium casei LMG S-19264T (=DSM 44701T), isolated from a smear-ripened cheese.</title>
        <authorList>
            <consortium name="US DOE Joint Genome Institute (JGI-PGF)"/>
            <person name="Walter F."/>
            <person name="Albersmeier A."/>
            <person name="Kalinowski J."/>
            <person name="Ruckert C."/>
        </authorList>
    </citation>
    <scope>NUCLEOTIDE SEQUENCE</scope>
    <source>
        <strain evidence="7">KCTC 42731</strain>
    </source>
</reference>
<evidence type="ECO:0000256" key="3">
    <source>
        <dbReference type="ARBA" id="ARBA00023082"/>
    </source>
</evidence>
<dbReference type="GO" id="GO:0016987">
    <property type="term" value="F:sigma factor activity"/>
    <property type="evidence" value="ECO:0007669"/>
    <property type="project" value="UniProtKB-KW"/>
</dbReference>
<evidence type="ECO:0000259" key="6">
    <source>
        <dbReference type="Pfam" id="PF08281"/>
    </source>
</evidence>
<keyword evidence="3" id="KW-0731">Sigma factor</keyword>
<proteinExistence type="inferred from homology"/>
<dbReference type="SUPFAM" id="SSF88659">
    <property type="entry name" value="Sigma3 and sigma4 domains of RNA polymerase sigma factors"/>
    <property type="match status" value="1"/>
</dbReference>
<dbReference type="InterPro" id="IPR013325">
    <property type="entry name" value="RNA_pol_sigma_r2"/>
</dbReference>
<dbReference type="InterPro" id="IPR036388">
    <property type="entry name" value="WH-like_DNA-bd_sf"/>
</dbReference>
<feature type="domain" description="RNA polymerase sigma factor 70 region 4 type 2" evidence="6">
    <location>
        <begin position="110"/>
        <end position="158"/>
    </location>
</feature>
<dbReference type="InterPro" id="IPR039425">
    <property type="entry name" value="RNA_pol_sigma-70-like"/>
</dbReference>
<dbReference type="PANTHER" id="PTHR43133">
    <property type="entry name" value="RNA POLYMERASE ECF-TYPE SIGMA FACTO"/>
    <property type="match status" value="1"/>
</dbReference>
<dbReference type="SUPFAM" id="SSF88946">
    <property type="entry name" value="Sigma2 domain of RNA polymerase sigma factors"/>
    <property type="match status" value="1"/>
</dbReference>
<reference evidence="7" key="2">
    <citation type="submission" date="2020-09" db="EMBL/GenBank/DDBJ databases">
        <authorList>
            <person name="Sun Q."/>
            <person name="Kim S."/>
        </authorList>
    </citation>
    <scope>NUCLEOTIDE SEQUENCE</scope>
    <source>
        <strain evidence="7">KCTC 42731</strain>
    </source>
</reference>
<evidence type="ECO:0000259" key="5">
    <source>
        <dbReference type="Pfam" id="PF04542"/>
    </source>
</evidence>
<dbReference type="GO" id="GO:0003677">
    <property type="term" value="F:DNA binding"/>
    <property type="evidence" value="ECO:0007669"/>
    <property type="project" value="InterPro"/>
</dbReference>
<feature type="domain" description="RNA polymerase sigma-70 region 2" evidence="5">
    <location>
        <begin position="11"/>
        <end position="77"/>
    </location>
</feature>
<dbReference type="Gene3D" id="1.10.1740.10">
    <property type="match status" value="1"/>
</dbReference>
<gene>
    <name evidence="7" type="ORF">GCM10017161_11920</name>
</gene>
<comment type="similarity">
    <text evidence="1">Belongs to the sigma-70 factor family. ECF subfamily.</text>
</comment>
<dbReference type="NCBIfam" id="TIGR02937">
    <property type="entry name" value="sigma70-ECF"/>
    <property type="match status" value="1"/>
</dbReference>
<dbReference type="Pfam" id="PF04542">
    <property type="entry name" value="Sigma70_r2"/>
    <property type="match status" value="1"/>
</dbReference>
<evidence type="ECO:0000256" key="1">
    <source>
        <dbReference type="ARBA" id="ARBA00010641"/>
    </source>
</evidence>
<dbReference type="Gene3D" id="1.10.10.10">
    <property type="entry name" value="Winged helix-like DNA-binding domain superfamily/Winged helix DNA-binding domain"/>
    <property type="match status" value="1"/>
</dbReference>
<evidence type="ECO:0000313" key="7">
    <source>
        <dbReference type="EMBL" id="GHF85911.1"/>
    </source>
</evidence>
<evidence type="ECO:0000256" key="2">
    <source>
        <dbReference type="ARBA" id="ARBA00023015"/>
    </source>
</evidence>
<dbReference type="AlphaFoldDB" id="A0A919BE11"/>
<dbReference type="EMBL" id="BNCK01000002">
    <property type="protein sequence ID" value="GHF85911.1"/>
    <property type="molecule type" value="Genomic_DNA"/>
</dbReference>
<protein>
    <submittedName>
        <fullName evidence="7">RNA polymerase sigma factor</fullName>
    </submittedName>
</protein>
<keyword evidence="8" id="KW-1185">Reference proteome</keyword>